<dbReference type="EMBL" id="PZZN01000001">
    <property type="protein sequence ID" value="PTM47025.1"/>
    <property type="molecule type" value="Genomic_DNA"/>
</dbReference>
<comment type="caution">
    <text evidence="3">The sequence shown here is derived from an EMBL/GenBank/DDBJ whole genome shotgun (WGS) entry which is preliminary data.</text>
</comment>
<evidence type="ECO:0000256" key="1">
    <source>
        <dbReference type="SAM" id="MobiDB-lite"/>
    </source>
</evidence>
<feature type="compositionally biased region" description="Basic and acidic residues" evidence="1">
    <location>
        <begin position="86"/>
        <end position="98"/>
    </location>
</feature>
<dbReference type="Pfam" id="PF11776">
    <property type="entry name" value="RcnB"/>
    <property type="match status" value="1"/>
</dbReference>
<feature type="signal peptide" evidence="2">
    <location>
        <begin position="1"/>
        <end position="22"/>
    </location>
</feature>
<dbReference type="Gene3D" id="3.10.450.160">
    <property type="entry name" value="inner membrane protein cigr"/>
    <property type="match status" value="1"/>
</dbReference>
<gene>
    <name evidence="3" type="ORF">C8J24_0406</name>
</gene>
<evidence type="ECO:0000313" key="4">
    <source>
        <dbReference type="Proteomes" id="UP000240996"/>
    </source>
</evidence>
<accession>A0A2T4YT89</accession>
<feature type="compositionally biased region" description="Basic and acidic residues" evidence="1">
    <location>
        <begin position="35"/>
        <end position="54"/>
    </location>
</feature>
<name>A0A2T4YT89_9SPHN</name>
<keyword evidence="4" id="KW-1185">Reference proteome</keyword>
<protein>
    <submittedName>
        <fullName evidence="3">Nickel/cobalt transporter regulator</fullName>
    </submittedName>
</protein>
<feature type="compositionally biased region" description="Basic and acidic residues" evidence="1">
    <location>
        <begin position="65"/>
        <end position="78"/>
    </location>
</feature>
<dbReference type="AlphaFoldDB" id="A0A2T4YT89"/>
<proteinExistence type="predicted"/>
<feature type="chain" id="PRO_5015475152" evidence="2">
    <location>
        <begin position="23"/>
        <end position="296"/>
    </location>
</feature>
<organism evidence="3 4">
    <name type="scientific">Sphingomonas aerolata</name>
    <dbReference type="NCBI Taxonomy" id="185951"/>
    <lineage>
        <taxon>Bacteria</taxon>
        <taxon>Pseudomonadati</taxon>
        <taxon>Pseudomonadota</taxon>
        <taxon>Alphaproteobacteria</taxon>
        <taxon>Sphingomonadales</taxon>
        <taxon>Sphingomonadaceae</taxon>
        <taxon>Sphingomonas</taxon>
    </lineage>
</organism>
<feature type="region of interest" description="Disordered" evidence="1">
    <location>
        <begin position="27"/>
        <end position="183"/>
    </location>
</feature>
<evidence type="ECO:0000313" key="3">
    <source>
        <dbReference type="EMBL" id="PTM47025.1"/>
    </source>
</evidence>
<dbReference type="InterPro" id="IPR024572">
    <property type="entry name" value="RcnB"/>
</dbReference>
<dbReference type="Proteomes" id="UP000240996">
    <property type="component" value="Unassembled WGS sequence"/>
</dbReference>
<feature type="compositionally biased region" description="Gly residues" evidence="1">
    <location>
        <begin position="174"/>
        <end position="183"/>
    </location>
</feature>
<keyword evidence="2" id="KW-0732">Signal</keyword>
<sequence>MTRSFLKILLVASALVPVAAQAQRFGAEAPGNGEMRGDWSDRGDRGDRPQRPDRGAIVQGTARGDTPDARNGRPDGPRQDWNARVASDRQADQVRENWVRGNAQRDAARQDVRNDRRGQPDRARFDGRPGEDRGYRDDPRGRDDLRGRPDGRGRDDWRGRDGDRDRGGFRNGQHFGGYGTVQGYGRGGYGQRGAWNRGWRSDNRYGWSDYRASNRGAYRLPRYYAPNGWGSGYRRFGIGFSLNSILYNQNYWIQDPYTYRLPEAYGPYRWVRYYNDALLVDLDSGRVVDTVYDIFW</sequence>
<reference evidence="3 4" key="1">
    <citation type="submission" date="2018-04" db="EMBL/GenBank/DDBJ databases">
        <title>Genomic Encyclopedia of Type Strains, Phase III (KMG-III): the genomes of soil and plant-associated and newly described type strains.</title>
        <authorList>
            <person name="Whitman W."/>
        </authorList>
    </citation>
    <scope>NUCLEOTIDE SEQUENCE [LARGE SCALE GENOMIC DNA]</scope>
    <source>
        <strain evidence="3 4">NW12</strain>
    </source>
</reference>
<feature type="compositionally biased region" description="Basic and acidic residues" evidence="1">
    <location>
        <begin position="106"/>
        <end position="168"/>
    </location>
</feature>
<dbReference type="RefSeq" id="WP_107929925.1">
    <property type="nucleotide sequence ID" value="NZ_PZZN01000001.1"/>
</dbReference>
<evidence type="ECO:0000256" key="2">
    <source>
        <dbReference type="SAM" id="SignalP"/>
    </source>
</evidence>